<protein>
    <submittedName>
        <fullName evidence="2">Uncharacterized protein</fullName>
    </submittedName>
</protein>
<dbReference type="AlphaFoldDB" id="A0A392S7C6"/>
<reference evidence="2 3" key="1">
    <citation type="journal article" date="2018" name="Front. Plant Sci.">
        <title>Red Clover (Trifolium pratense) and Zigzag Clover (T. medium) - A Picture of Genomic Similarities and Differences.</title>
        <authorList>
            <person name="Dluhosova J."/>
            <person name="Istvanek J."/>
            <person name="Nedelnik J."/>
            <person name="Repkova J."/>
        </authorList>
    </citation>
    <scope>NUCLEOTIDE SEQUENCE [LARGE SCALE GENOMIC DNA]</scope>
    <source>
        <strain evidence="3">cv. 10/8</strain>
        <tissue evidence="2">Leaf</tissue>
    </source>
</reference>
<evidence type="ECO:0000313" key="2">
    <source>
        <dbReference type="EMBL" id="MCI44297.1"/>
    </source>
</evidence>
<feature type="compositionally biased region" description="Basic and acidic residues" evidence="1">
    <location>
        <begin position="1"/>
        <end position="11"/>
    </location>
</feature>
<evidence type="ECO:0000256" key="1">
    <source>
        <dbReference type="SAM" id="MobiDB-lite"/>
    </source>
</evidence>
<feature type="region of interest" description="Disordered" evidence="1">
    <location>
        <begin position="1"/>
        <end position="25"/>
    </location>
</feature>
<dbReference type="EMBL" id="LXQA010328759">
    <property type="protein sequence ID" value="MCI44297.1"/>
    <property type="molecule type" value="Genomic_DNA"/>
</dbReference>
<comment type="caution">
    <text evidence="2">The sequence shown here is derived from an EMBL/GenBank/DDBJ whole genome shotgun (WGS) entry which is preliminary data.</text>
</comment>
<keyword evidence="3" id="KW-1185">Reference proteome</keyword>
<name>A0A392S7C6_9FABA</name>
<organism evidence="2 3">
    <name type="scientific">Trifolium medium</name>
    <dbReference type="NCBI Taxonomy" id="97028"/>
    <lineage>
        <taxon>Eukaryota</taxon>
        <taxon>Viridiplantae</taxon>
        <taxon>Streptophyta</taxon>
        <taxon>Embryophyta</taxon>
        <taxon>Tracheophyta</taxon>
        <taxon>Spermatophyta</taxon>
        <taxon>Magnoliopsida</taxon>
        <taxon>eudicotyledons</taxon>
        <taxon>Gunneridae</taxon>
        <taxon>Pentapetalae</taxon>
        <taxon>rosids</taxon>
        <taxon>fabids</taxon>
        <taxon>Fabales</taxon>
        <taxon>Fabaceae</taxon>
        <taxon>Papilionoideae</taxon>
        <taxon>50 kb inversion clade</taxon>
        <taxon>NPAAA clade</taxon>
        <taxon>Hologalegina</taxon>
        <taxon>IRL clade</taxon>
        <taxon>Trifolieae</taxon>
        <taxon>Trifolium</taxon>
    </lineage>
</organism>
<dbReference type="Proteomes" id="UP000265520">
    <property type="component" value="Unassembled WGS sequence"/>
</dbReference>
<accession>A0A392S7C6</accession>
<sequence length="41" mass="4690">RLSSSKRDTARQRPRVSGFKRGVARAGEDKARVLAKRRIPR</sequence>
<feature type="non-terminal residue" evidence="2">
    <location>
        <position position="1"/>
    </location>
</feature>
<evidence type="ECO:0000313" key="3">
    <source>
        <dbReference type="Proteomes" id="UP000265520"/>
    </source>
</evidence>
<proteinExistence type="predicted"/>